<dbReference type="EMBL" id="VSWD01000009">
    <property type="protein sequence ID" value="KAK3094016.1"/>
    <property type="molecule type" value="Genomic_DNA"/>
</dbReference>
<comment type="caution">
    <text evidence="1">The sequence shown here is derived from an EMBL/GenBank/DDBJ whole genome shotgun (WGS) entry which is preliminary data.</text>
</comment>
<proteinExistence type="predicted"/>
<dbReference type="AlphaFoldDB" id="A0AA89C448"/>
<organism evidence="1 2">
    <name type="scientific">Pinctada imbricata</name>
    <name type="common">Atlantic pearl-oyster</name>
    <name type="synonym">Pinctada martensii</name>
    <dbReference type="NCBI Taxonomy" id="66713"/>
    <lineage>
        <taxon>Eukaryota</taxon>
        <taxon>Metazoa</taxon>
        <taxon>Spiralia</taxon>
        <taxon>Lophotrochozoa</taxon>
        <taxon>Mollusca</taxon>
        <taxon>Bivalvia</taxon>
        <taxon>Autobranchia</taxon>
        <taxon>Pteriomorphia</taxon>
        <taxon>Pterioida</taxon>
        <taxon>Pterioidea</taxon>
        <taxon>Pteriidae</taxon>
        <taxon>Pinctada</taxon>
    </lineage>
</organism>
<keyword evidence="2" id="KW-1185">Reference proteome</keyword>
<evidence type="ECO:0008006" key="3">
    <source>
        <dbReference type="Google" id="ProtNLM"/>
    </source>
</evidence>
<accession>A0AA89C448</accession>
<protein>
    <recommendedName>
        <fullName evidence="3">DDE Tnp4 domain-containing protein</fullName>
    </recommendedName>
</protein>
<name>A0AA89C448_PINIB</name>
<sequence>MMVVTTTGYLVSVLGPYLADTRNNDSSILKHMLATNAEEMKNWIQEDDIFVVDRGFRDSADILQELGIKMQMSSFLQKGSKQHETEDSNNYRLVTKNSFSRNRKYHCFVSASAKLEIGRKIKSLRGFSIVKSLKMCDVGGFDVTVYYC</sequence>
<reference evidence="1" key="1">
    <citation type="submission" date="2019-08" db="EMBL/GenBank/DDBJ databases">
        <title>The improved chromosome-level genome for the pearl oyster Pinctada fucata martensii using PacBio sequencing and Hi-C.</title>
        <authorList>
            <person name="Zheng Z."/>
        </authorList>
    </citation>
    <scope>NUCLEOTIDE SEQUENCE</scope>
    <source>
        <strain evidence="1">ZZ-2019</strain>
        <tissue evidence="1">Adductor muscle</tissue>
    </source>
</reference>
<dbReference type="Proteomes" id="UP001186944">
    <property type="component" value="Unassembled WGS sequence"/>
</dbReference>
<evidence type="ECO:0000313" key="2">
    <source>
        <dbReference type="Proteomes" id="UP001186944"/>
    </source>
</evidence>
<evidence type="ECO:0000313" key="1">
    <source>
        <dbReference type="EMBL" id="KAK3094016.1"/>
    </source>
</evidence>
<gene>
    <name evidence="1" type="ORF">FSP39_022976</name>
</gene>